<dbReference type="KEGG" id="rsb:RS694_16515"/>
<sequence>MHASPGNLFTRLNARPLRVWACLLVAFTVVPLSALANEPDWSIGVYTGRYHDAEPAGAIVGRANYLDQYILALTASKTVWRSDRWPVSLEIDGMLGQQWGLATLGEVAVAPAVRFSGFPWRDTLRTDLRLAPLGISYTTSVSPLELGADGQGSRTLNYLFVELAVSRPQAPADEFFVRLHHRCAIYDLLNSFGANGEDFLTVGYRVRF</sequence>
<evidence type="ECO:0000313" key="1">
    <source>
        <dbReference type="EMBL" id="APW43977.1"/>
    </source>
</evidence>
<dbReference type="EMBL" id="CP019239">
    <property type="protein sequence ID" value="APW43977.1"/>
    <property type="molecule type" value="Genomic_DNA"/>
</dbReference>
<dbReference type="Proteomes" id="UP000186110">
    <property type="component" value="Chromosome"/>
</dbReference>
<dbReference type="RefSeq" id="WP_029708424.1">
    <property type="nucleotide sequence ID" value="NZ_CP019239.1"/>
</dbReference>
<gene>
    <name evidence="1" type="ORF">RS694_16515</name>
</gene>
<evidence type="ECO:0000313" key="2">
    <source>
        <dbReference type="Proteomes" id="UP000186110"/>
    </source>
</evidence>
<name>A0A1P8KD65_9BURK</name>
<protein>
    <recommendedName>
        <fullName evidence="3">Acyloxyacyl hydrolase</fullName>
    </recommendedName>
</protein>
<dbReference type="AlphaFoldDB" id="A0A1P8KD65"/>
<accession>A0A1P8KD65</accession>
<dbReference type="eggNOG" id="COG3170">
    <property type="taxonomic scope" value="Bacteria"/>
</dbReference>
<organism evidence="1 2">
    <name type="scientific">Rhodoferax saidenbachensis</name>
    <dbReference type="NCBI Taxonomy" id="1484693"/>
    <lineage>
        <taxon>Bacteria</taxon>
        <taxon>Pseudomonadati</taxon>
        <taxon>Pseudomonadota</taxon>
        <taxon>Betaproteobacteria</taxon>
        <taxon>Burkholderiales</taxon>
        <taxon>Comamonadaceae</taxon>
        <taxon>Rhodoferax</taxon>
    </lineage>
</organism>
<proteinExistence type="predicted"/>
<keyword evidence="2" id="KW-1185">Reference proteome</keyword>
<dbReference type="STRING" id="1484693.RS694_16515"/>
<evidence type="ECO:0008006" key="3">
    <source>
        <dbReference type="Google" id="ProtNLM"/>
    </source>
</evidence>
<reference evidence="1 2" key="1">
    <citation type="submission" date="2017-01" db="EMBL/GenBank/DDBJ databases">
        <authorList>
            <person name="Mah S.A."/>
            <person name="Swanson W.J."/>
            <person name="Moy G.W."/>
            <person name="Vacquier V.D."/>
        </authorList>
    </citation>
    <scope>NUCLEOTIDE SEQUENCE [LARGE SCALE GENOMIC DNA]</scope>
    <source>
        <strain evidence="1 2">DSM 22694</strain>
    </source>
</reference>